<gene>
    <name evidence="2" type="ORF">GQS65_06825</name>
</gene>
<sequence>MAVVSAARYTVSALELTLALGLLGIAAVHALMGVPTAFLPAVGGVGLLGGALALSPVGRRRFRQHATARDDVLLFVGTLAVGALTLGGFLALGVVF</sequence>
<keyword evidence="3" id="KW-1185">Reference proteome</keyword>
<evidence type="ECO:0000256" key="1">
    <source>
        <dbReference type="SAM" id="Phobius"/>
    </source>
</evidence>
<feature type="transmembrane region" description="Helical" evidence="1">
    <location>
        <begin position="72"/>
        <end position="95"/>
    </location>
</feature>
<keyword evidence="1" id="KW-1133">Transmembrane helix</keyword>
<name>A0A6B0GQ10_9EURY</name>
<proteinExistence type="predicted"/>
<feature type="transmembrane region" description="Helical" evidence="1">
    <location>
        <begin position="38"/>
        <end position="57"/>
    </location>
</feature>
<evidence type="ECO:0000313" key="3">
    <source>
        <dbReference type="Proteomes" id="UP000451471"/>
    </source>
</evidence>
<dbReference type="AlphaFoldDB" id="A0A6B0GQ10"/>
<feature type="transmembrane region" description="Helical" evidence="1">
    <location>
        <begin position="12"/>
        <end position="32"/>
    </location>
</feature>
<protein>
    <submittedName>
        <fullName evidence="2">Uncharacterized protein</fullName>
    </submittedName>
</protein>
<comment type="caution">
    <text evidence="2">The sequence shown here is derived from an EMBL/GenBank/DDBJ whole genome shotgun (WGS) entry which is preliminary data.</text>
</comment>
<dbReference type="Proteomes" id="UP000451471">
    <property type="component" value="Unassembled WGS sequence"/>
</dbReference>
<keyword evidence="1" id="KW-0472">Membrane</keyword>
<evidence type="ECO:0000313" key="2">
    <source>
        <dbReference type="EMBL" id="MWG34205.1"/>
    </source>
</evidence>
<organism evidence="2 3">
    <name type="scientific">Halomarina oriensis</name>
    <dbReference type="NCBI Taxonomy" id="671145"/>
    <lineage>
        <taxon>Archaea</taxon>
        <taxon>Methanobacteriati</taxon>
        <taxon>Methanobacteriota</taxon>
        <taxon>Stenosarchaea group</taxon>
        <taxon>Halobacteria</taxon>
        <taxon>Halobacteriales</taxon>
        <taxon>Natronomonadaceae</taxon>
        <taxon>Halomarina</taxon>
    </lineage>
</organism>
<keyword evidence="1" id="KW-0812">Transmembrane</keyword>
<dbReference type="EMBL" id="WSZK01000015">
    <property type="protein sequence ID" value="MWG34205.1"/>
    <property type="molecule type" value="Genomic_DNA"/>
</dbReference>
<dbReference type="RefSeq" id="WP_158203918.1">
    <property type="nucleotide sequence ID" value="NZ_WSZK01000015.1"/>
</dbReference>
<accession>A0A6B0GQ10</accession>
<reference evidence="2 3" key="1">
    <citation type="submission" date="2019-12" db="EMBL/GenBank/DDBJ databases">
        <title>Halocatena pleomorpha gen. nov. sp. nov., an extremely halophilic archaeon of family Halobacteriaceae isolated from saltpan soil.</title>
        <authorList>
            <person name="Pal Y."/>
            <person name="Verma A."/>
            <person name="Krishnamurthi S."/>
            <person name="Kumar P."/>
        </authorList>
    </citation>
    <scope>NUCLEOTIDE SEQUENCE [LARGE SCALE GENOMIC DNA]</scope>
    <source>
        <strain evidence="2 3">JCM 16495</strain>
    </source>
</reference>